<feature type="compositionally biased region" description="Polar residues" evidence="1">
    <location>
        <begin position="289"/>
        <end position="299"/>
    </location>
</feature>
<reference evidence="3" key="1">
    <citation type="journal article" date="2019" name="Sci. Rep.">
        <title>Draft genome of Tanacetum cinerariifolium, the natural source of mosquito coil.</title>
        <authorList>
            <person name="Yamashiro T."/>
            <person name="Shiraishi A."/>
            <person name="Satake H."/>
            <person name="Nakayama K."/>
        </authorList>
    </citation>
    <scope>NUCLEOTIDE SEQUENCE</scope>
</reference>
<dbReference type="InterPro" id="IPR000504">
    <property type="entry name" value="RRM_dom"/>
</dbReference>
<dbReference type="CDD" id="cd00590">
    <property type="entry name" value="RRM_SF"/>
    <property type="match status" value="1"/>
</dbReference>
<evidence type="ECO:0000256" key="1">
    <source>
        <dbReference type="SAM" id="MobiDB-lite"/>
    </source>
</evidence>
<dbReference type="EMBL" id="BKCJ010434968">
    <property type="protein sequence ID" value="GFA50082.1"/>
    <property type="molecule type" value="Genomic_DNA"/>
</dbReference>
<comment type="caution">
    <text evidence="3">The sequence shown here is derived from an EMBL/GenBank/DDBJ whole genome shotgun (WGS) entry which is preliminary data.</text>
</comment>
<dbReference type="InterPro" id="IPR035979">
    <property type="entry name" value="RBD_domain_sf"/>
</dbReference>
<organism evidence="3">
    <name type="scientific">Tanacetum cinerariifolium</name>
    <name type="common">Dalmatian daisy</name>
    <name type="synonym">Chrysanthemum cinerariifolium</name>
    <dbReference type="NCBI Taxonomy" id="118510"/>
    <lineage>
        <taxon>Eukaryota</taxon>
        <taxon>Viridiplantae</taxon>
        <taxon>Streptophyta</taxon>
        <taxon>Embryophyta</taxon>
        <taxon>Tracheophyta</taxon>
        <taxon>Spermatophyta</taxon>
        <taxon>Magnoliopsida</taxon>
        <taxon>eudicotyledons</taxon>
        <taxon>Gunneridae</taxon>
        <taxon>Pentapetalae</taxon>
        <taxon>asterids</taxon>
        <taxon>campanulids</taxon>
        <taxon>Asterales</taxon>
        <taxon>Asteraceae</taxon>
        <taxon>Asteroideae</taxon>
        <taxon>Anthemideae</taxon>
        <taxon>Anthemidinae</taxon>
        <taxon>Tanacetum</taxon>
    </lineage>
</organism>
<dbReference type="GO" id="GO:0003723">
    <property type="term" value="F:RNA binding"/>
    <property type="evidence" value="ECO:0007669"/>
    <property type="project" value="InterPro"/>
</dbReference>
<dbReference type="Pfam" id="PF00076">
    <property type="entry name" value="RRM_1"/>
    <property type="match status" value="1"/>
</dbReference>
<feature type="compositionally biased region" description="Basic and acidic residues" evidence="1">
    <location>
        <begin position="271"/>
        <end position="282"/>
    </location>
</feature>
<protein>
    <submittedName>
        <fullName evidence="3">Nucleotide-binding alpha-beta plait domain-containing protein</fullName>
    </submittedName>
</protein>
<evidence type="ECO:0000259" key="2">
    <source>
        <dbReference type="Pfam" id="PF00076"/>
    </source>
</evidence>
<name>A0A699JPK1_TANCI</name>
<feature type="compositionally biased region" description="Low complexity" evidence="1">
    <location>
        <begin position="325"/>
        <end position="336"/>
    </location>
</feature>
<accession>A0A699JPK1</accession>
<gene>
    <name evidence="3" type="ORF">Tci_622054</name>
</gene>
<dbReference type="SUPFAM" id="SSF54928">
    <property type="entry name" value="RNA-binding domain, RBD"/>
    <property type="match status" value="1"/>
</dbReference>
<dbReference type="InterPro" id="IPR012677">
    <property type="entry name" value="Nucleotide-bd_a/b_plait_sf"/>
</dbReference>
<evidence type="ECO:0000313" key="3">
    <source>
        <dbReference type="EMBL" id="GFA50082.1"/>
    </source>
</evidence>
<feature type="region of interest" description="Disordered" evidence="1">
    <location>
        <begin position="271"/>
        <end position="301"/>
    </location>
</feature>
<feature type="domain" description="RRM" evidence="2">
    <location>
        <begin position="30"/>
        <end position="82"/>
    </location>
</feature>
<sequence length="379" mass="42793">MGIDDWQEVSRKKHKFRSKEDDVVKISTSIFVTNFPNSFSAKDLFYTCKTYGHAVDSYIPFKKSKAGKRFGFVRFINVFNMERLDDSSSALVLDSDCLHDRDLCNSVMGRVKELASLSNLKTVLSNEGFIDFKIRYMGELWVWLEFVSANSKKLFPDNVGGKVLDTDEQDDTYYHSKCICVFTKSVKTISENFKIIFQGKIFWIRANEASGWVSNFLDDVEEDESDDDSKGVFQSKRQCNDSPIMESNGQKVNISKDPFNLYPLINKKYGKDGVNETSDHTPNHPPGFTPNTSMNNDNVSSDRHDNVILAEQERNRNDKSESVCSGHFKSSSVSRSGGSILGLIEELVKVGNTTGYNMDGVLSNMTRIIETQGATDAYQ</sequence>
<feature type="region of interest" description="Disordered" evidence="1">
    <location>
        <begin position="314"/>
        <end position="336"/>
    </location>
</feature>
<dbReference type="Gene3D" id="3.30.70.330">
    <property type="match status" value="1"/>
</dbReference>
<proteinExistence type="predicted"/>
<dbReference type="AlphaFoldDB" id="A0A699JPK1"/>